<keyword evidence="1" id="KW-1133">Transmembrane helix</keyword>
<evidence type="ECO:0000256" key="1">
    <source>
        <dbReference type="SAM" id="Phobius"/>
    </source>
</evidence>
<proteinExistence type="predicted"/>
<evidence type="ECO:0000313" key="3">
    <source>
        <dbReference type="Proteomes" id="UP000477680"/>
    </source>
</evidence>
<protein>
    <submittedName>
        <fullName evidence="2">Uncharacterized protein</fullName>
    </submittedName>
</protein>
<dbReference type="AlphaFoldDB" id="A0A6C0U6G6"/>
<dbReference type="KEGG" id="kim:G3T16_00300"/>
<sequence>MADPPRDPAQVVDRGSIVLLLIVLLQLLIPVKGYFGIDSWFGFGALFGFLSCVLMVIVAKLLGAILKRPDDYYDV</sequence>
<dbReference type="EMBL" id="CP048711">
    <property type="protein sequence ID" value="QIB67463.1"/>
    <property type="molecule type" value="Genomic_DNA"/>
</dbReference>
<feature type="transmembrane region" description="Helical" evidence="1">
    <location>
        <begin position="41"/>
        <end position="62"/>
    </location>
</feature>
<keyword evidence="1" id="KW-0472">Membrane</keyword>
<gene>
    <name evidence="2" type="ORF">G3T16_00300</name>
</gene>
<feature type="transmembrane region" description="Helical" evidence="1">
    <location>
        <begin position="12"/>
        <end position="29"/>
    </location>
</feature>
<keyword evidence="1" id="KW-0812">Transmembrane</keyword>
<evidence type="ECO:0000313" key="2">
    <source>
        <dbReference type="EMBL" id="QIB67463.1"/>
    </source>
</evidence>
<accession>A0A6C0U6G6</accession>
<reference evidence="2 3" key="1">
    <citation type="submission" date="2020-02" db="EMBL/GenBank/DDBJ databases">
        <title>Genome sequencing for Kineobactrum sp. M2.</title>
        <authorList>
            <person name="Park S.-J."/>
        </authorList>
    </citation>
    <scope>NUCLEOTIDE SEQUENCE [LARGE SCALE GENOMIC DNA]</scope>
    <source>
        <strain evidence="2 3">M2</strain>
    </source>
</reference>
<keyword evidence="3" id="KW-1185">Reference proteome</keyword>
<organism evidence="2 3">
    <name type="scientific">Kineobactrum salinum</name>
    <dbReference type="NCBI Taxonomy" id="2708301"/>
    <lineage>
        <taxon>Bacteria</taxon>
        <taxon>Pseudomonadati</taxon>
        <taxon>Pseudomonadota</taxon>
        <taxon>Gammaproteobacteria</taxon>
        <taxon>Cellvibrionales</taxon>
        <taxon>Halieaceae</taxon>
        <taxon>Kineobactrum</taxon>
    </lineage>
</organism>
<dbReference type="Proteomes" id="UP000477680">
    <property type="component" value="Chromosome"/>
</dbReference>
<name>A0A6C0U6G6_9GAMM</name>